<evidence type="ECO:0000313" key="2">
    <source>
        <dbReference type="EMBL" id="QHU15171.1"/>
    </source>
</evidence>
<protein>
    <submittedName>
        <fullName evidence="2">Uncharacterized protein</fullName>
    </submittedName>
</protein>
<reference evidence="2" key="1">
    <citation type="journal article" date="2020" name="Nature">
        <title>Giant virus diversity and host interactions through global metagenomics.</title>
        <authorList>
            <person name="Schulz F."/>
            <person name="Roux S."/>
            <person name="Paez-Espino D."/>
            <person name="Jungbluth S."/>
            <person name="Walsh D.A."/>
            <person name="Denef V.J."/>
            <person name="McMahon K.D."/>
            <person name="Konstantinidis K.T."/>
            <person name="Eloe-Fadrosh E.A."/>
            <person name="Kyrpides N.C."/>
            <person name="Woyke T."/>
        </authorList>
    </citation>
    <scope>NUCLEOTIDE SEQUENCE</scope>
    <source>
        <strain evidence="2">GVMAG-S-1102244-55</strain>
    </source>
</reference>
<feature type="transmembrane region" description="Helical" evidence="1">
    <location>
        <begin position="42"/>
        <end position="61"/>
    </location>
</feature>
<keyword evidence="1" id="KW-0472">Membrane</keyword>
<keyword evidence="1" id="KW-1133">Transmembrane helix</keyword>
<organism evidence="2">
    <name type="scientific">viral metagenome</name>
    <dbReference type="NCBI Taxonomy" id="1070528"/>
    <lineage>
        <taxon>unclassified sequences</taxon>
        <taxon>metagenomes</taxon>
        <taxon>organismal metagenomes</taxon>
    </lineage>
</organism>
<keyword evidence="1" id="KW-0812">Transmembrane</keyword>
<evidence type="ECO:0000256" key="1">
    <source>
        <dbReference type="SAM" id="Phobius"/>
    </source>
</evidence>
<dbReference type="AlphaFoldDB" id="A0A6C0KDB1"/>
<accession>A0A6C0KDB1</accession>
<proteinExistence type="predicted"/>
<sequence length="66" mass="7432">MLRIIITSLLLVSSIFWGVYPPGDGSPHYLILNYFLPNSNPPNKIIHIILGSLLYIIALLVSHEFI</sequence>
<name>A0A6C0KDB1_9ZZZZ</name>
<dbReference type="EMBL" id="MN740851">
    <property type="protein sequence ID" value="QHU15171.1"/>
    <property type="molecule type" value="Genomic_DNA"/>
</dbReference>